<sequence>MNKNEKKTKYIESEISIYDEKEAQFQNLSSADNFNYDFNNYVHLICKIKNVRKHGKYLFFYDTISKDNENEKENSFFYKYQFLNYDNNFYFIKNLFNEASIKTEKNVQIIINKNFYINEEKLVLYQNYLIKKLYKKNQEDDTINLNNDYFYDSIYLCNRFYNNLKKNECEPPLNDEENENDDQLNHPLLLLINEYIKHEDVNKIIKTDSLIYIIGLPALTNTNEKSIIVFSSYLLKVNYEYFNINELLKLFEKNFLSMLTLCRGLRMKESCIINIYNKSDKEKNKYIYNIVYKSKNYKSISNQKMNNYEIFIIKVIDVLPKLFKIHHSEFPYNNNSIDLKKNLFNYFDISTFSNKLFSDYICMTDTMNGKKKKKKKDMMFYMSKKKIPQIYWMFNHIKKLLSEIKKENTNDISFFCQNIVLSISTLVNKYIESNITIYDNYLHFLNLFIEKNDKLVNEENEKKIKSYIDQSTKRNGRNTFENSKWKNVEFYDIKKFYLDNCVDLNNEIKLNGKKYYYEEDNNNLNGIYSDDCNEKKIFNNFDLNGMNKENDSNYKSYNYELNEISNNFNINNQTYEFCILDVGGGKGDLGIYISLAFKNVLVIILDVNVNSLFTCFLKIYSNKIRNILVIHESILNFDFKKYKVNLIVGLHCCGGLSDYTLKKCIDEKIPFLICSCCYTKYKNLRRYIFDFKNEMILNEIQNYIYNENYNVYMNTIVSEYIKGKYKVNYENDIDNDIDNDTNNDISNNDHISMINKNAYILNSINKKKDIALNEKCLIENSCTFSYSDKLELEENSNKKKYIKKYDKYEKKIIRRIIPDVYSFVNLLSKLCESDNKEISFKCMYFYNTLRFYILQKLFNVTKNLEEKENINLSLLSFPLSYSPKNIVLKGFFS</sequence>
<dbReference type="OMA" id="QKMNNFE"/>
<reference evidence="2 3" key="1">
    <citation type="submission" date="2015-04" db="EMBL/GenBank/DDBJ databases">
        <authorList>
            <consortium name="Pathogen Informatics"/>
        </authorList>
    </citation>
    <scope>NUCLEOTIDE SEQUENCE [LARGE SCALE GENOMIC DNA]</scope>
    <source>
        <strain evidence="2 3">SGS1</strain>
    </source>
</reference>
<evidence type="ECO:0000313" key="3">
    <source>
        <dbReference type="Proteomes" id="UP000220158"/>
    </source>
</evidence>
<organism evidence="2 3">
    <name type="scientific">Plasmodium relictum</name>
    <dbReference type="NCBI Taxonomy" id="85471"/>
    <lineage>
        <taxon>Eukaryota</taxon>
        <taxon>Sar</taxon>
        <taxon>Alveolata</taxon>
        <taxon>Apicomplexa</taxon>
        <taxon>Aconoidasida</taxon>
        <taxon>Haemosporida</taxon>
        <taxon>Plasmodiidae</taxon>
        <taxon>Plasmodium</taxon>
        <taxon>Plasmodium (Haemamoeba)</taxon>
    </lineage>
</organism>
<evidence type="ECO:0000313" key="2">
    <source>
        <dbReference type="EMBL" id="CRH00357.1"/>
    </source>
</evidence>
<dbReference type="VEuPathDB" id="PlasmoDB:PRELSG_1000800"/>
<dbReference type="Gene3D" id="3.40.50.150">
    <property type="entry name" value="Vaccinia Virus protein VP39"/>
    <property type="match status" value="1"/>
</dbReference>
<dbReference type="InterPro" id="IPR029063">
    <property type="entry name" value="SAM-dependent_MTases_sf"/>
</dbReference>
<dbReference type="PANTHER" id="PTHR13369:SF0">
    <property type="entry name" value="GLUTATHIONE S-TRANSFERASE C-TERMINAL DOMAIN-CONTAINING PROTEIN"/>
    <property type="match status" value="1"/>
</dbReference>
<name>A0A1J1H740_PLARL</name>
<dbReference type="EMBL" id="LN835305">
    <property type="protein sequence ID" value="CRH00357.1"/>
    <property type="molecule type" value="Genomic_DNA"/>
</dbReference>
<dbReference type="PANTHER" id="PTHR13369">
    <property type="match status" value="1"/>
</dbReference>
<dbReference type="GO" id="GO:0005737">
    <property type="term" value="C:cytoplasm"/>
    <property type="evidence" value="ECO:0007669"/>
    <property type="project" value="TreeGrafter"/>
</dbReference>
<feature type="domain" description="Methyltransferase" evidence="1">
    <location>
        <begin position="571"/>
        <end position="680"/>
    </location>
</feature>
<gene>
    <name evidence="2" type="ORF">PRELSG_1000800</name>
</gene>
<evidence type="ECO:0000259" key="1">
    <source>
        <dbReference type="Pfam" id="PF13679"/>
    </source>
</evidence>
<dbReference type="RefSeq" id="XP_028533360.1">
    <property type="nucleotide sequence ID" value="XM_028676919.1"/>
</dbReference>
<proteinExistence type="predicted"/>
<dbReference type="AlphaFoldDB" id="A0A1J1H740"/>
<dbReference type="InterPro" id="IPR025714">
    <property type="entry name" value="Methyltranfer_dom"/>
</dbReference>
<accession>A0A1J1H740</accession>
<dbReference type="GeneID" id="39736474"/>
<dbReference type="Proteomes" id="UP000220158">
    <property type="component" value="Chromosome 10"/>
</dbReference>
<dbReference type="SUPFAM" id="SSF53335">
    <property type="entry name" value="S-adenosyl-L-methionine-dependent methyltransferases"/>
    <property type="match status" value="1"/>
</dbReference>
<keyword evidence="3" id="KW-1185">Reference proteome</keyword>
<protein>
    <recommendedName>
        <fullName evidence="1">Methyltransferase domain-containing protein</fullName>
    </recommendedName>
</protein>
<dbReference type="OrthoDB" id="371224at2759"/>
<dbReference type="KEGG" id="prel:PRELSG_1000800"/>
<dbReference type="Pfam" id="PF13679">
    <property type="entry name" value="Methyltransf_32"/>
    <property type="match status" value="1"/>
</dbReference>